<dbReference type="NCBIfam" id="TIGR03696">
    <property type="entry name" value="Rhs_assc_core"/>
    <property type="match status" value="1"/>
</dbReference>
<dbReference type="InterPro" id="IPR022385">
    <property type="entry name" value="Rhs_assc_core"/>
</dbReference>
<organism evidence="1 2">
    <name type="scientific">Flavobacterium jumunjinense</name>
    <dbReference type="NCBI Taxonomy" id="998845"/>
    <lineage>
        <taxon>Bacteria</taxon>
        <taxon>Pseudomonadati</taxon>
        <taxon>Bacteroidota</taxon>
        <taxon>Flavobacteriia</taxon>
        <taxon>Flavobacteriales</taxon>
        <taxon>Flavobacteriaceae</taxon>
        <taxon>Flavobacterium</taxon>
    </lineage>
</organism>
<name>A0ABV5GPU3_9FLAO</name>
<comment type="caution">
    <text evidence="1">The sequence shown here is derived from an EMBL/GenBank/DDBJ whole genome shotgun (WGS) entry which is preliminary data.</text>
</comment>
<dbReference type="PANTHER" id="PTHR32305">
    <property type="match status" value="1"/>
</dbReference>
<dbReference type="PANTHER" id="PTHR32305:SF15">
    <property type="entry name" value="PROTEIN RHSA-RELATED"/>
    <property type="match status" value="1"/>
</dbReference>
<dbReference type="EMBL" id="JBHMEY010000042">
    <property type="protein sequence ID" value="MFB9097367.1"/>
    <property type="molecule type" value="Genomic_DNA"/>
</dbReference>
<sequence length="364" mass="41737">MTSTPGATWTNPFPTPVTNKTTYLAGFQYKDNRLEFFPHAEGYVKYQYSENSYSYVFNYTDHLGNVRVSYSDIDKNGLLGNERNIGNCRIETDRKGNPSTVCDIYITSAILEESHYYPFGLKHAGYNSNNAQPNYNYKYNGKELQTELGLNMYDYGARNYDATIGRWMNIDPLAEMYDKNSPYVYASNNPVYFIDPDGMKIGTALILKQNKNGEYLYPELAEAFLNFANSEAGIAILSKFAEAGQKIRDHTYTENGEYHNLGIDLVYSVSQNSAACLDCISKGNTGPNGSTAPKPYITRTKKKQERLKLTFYANKDLNTNNIHAKNYKEDRNNKEKNQIYTKQNWNNFSRNIHTCFVICRRLQR</sequence>
<reference evidence="1 2" key="1">
    <citation type="submission" date="2024-09" db="EMBL/GenBank/DDBJ databases">
        <authorList>
            <person name="Sun Q."/>
            <person name="Mori K."/>
        </authorList>
    </citation>
    <scope>NUCLEOTIDE SEQUENCE [LARGE SCALE GENOMIC DNA]</scope>
    <source>
        <strain evidence="1 2">CECT 7955</strain>
    </source>
</reference>
<accession>A0ABV5GPU3</accession>
<dbReference type="Proteomes" id="UP001589607">
    <property type="component" value="Unassembled WGS sequence"/>
</dbReference>
<evidence type="ECO:0000313" key="2">
    <source>
        <dbReference type="Proteomes" id="UP001589607"/>
    </source>
</evidence>
<dbReference type="RefSeq" id="WP_319800398.1">
    <property type="nucleotide sequence ID" value="NZ_CP091285.1"/>
</dbReference>
<dbReference type="Gene3D" id="2.180.10.10">
    <property type="entry name" value="RHS repeat-associated core"/>
    <property type="match status" value="1"/>
</dbReference>
<evidence type="ECO:0000313" key="1">
    <source>
        <dbReference type="EMBL" id="MFB9097367.1"/>
    </source>
</evidence>
<keyword evidence="2" id="KW-1185">Reference proteome</keyword>
<proteinExistence type="predicted"/>
<dbReference type="InterPro" id="IPR050708">
    <property type="entry name" value="T6SS_VgrG/RHS"/>
</dbReference>
<gene>
    <name evidence="1" type="ORF">ACFFVF_12640</name>
</gene>
<protein>
    <submittedName>
        <fullName evidence="1">RHS repeat domain-containing protein</fullName>
    </submittedName>
</protein>